<evidence type="ECO:0000256" key="1">
    <source>
        <dbReference type="SAM" id="Coils"/>
    </source>
</evidence>
<dbReference type="OrthoDB" id="2289470at2759"/>
<gene>
    <name evidence="2" type="primary">PARPA_08701.1 scaffold 33736</name>
</gene>
<dbReference type="Proteomes" id="UP000054107">
    <property type="component" value="Unassembled WGS sequence"/>
</dbReference>
<feature type="coiled-coil region" evidence="1">
    <location>
        <begin position="17"/>
        <end position="68"/>
    </location>
</feature>
<evidence type="ECO:0000313" key="3">
    <source>
        <dbReference type="Proteomes" id="UP000054107"/>
    </source>
</evidence>
<keyword evidence="1" id="KW-0175">Coiled coil</keyword>
<evidence type="ECO:0000313" key="2">
    <source>
        <dbReference type="EMBL" id="CEP14518.1"/>
    </source>
</evidence>
<keyword evidence="3" id="KW-1185">Reference proteome</keyword>
<dbReference type="EMBL" id="LN731291">
    <property type="protein sequence ID" value="CEP14518.1"/>
    <property type="molecule type" value="Genomic_DNA"/>
</dbReference>
<proteinExistence type="predicted"/>
<reference evidence="2 3" key="1">
    <citation type="submission" date="2014-09" db="EMBL/GenBank/DDBJ databases">
        <authorList>
            <person name="Ellenberger Sabrina"/>
        </authorList>
    </citation>
    <scope>NUCLEOTIDE SEQUENCE [LARGE SCALE GENOMIC DNA]</scope>
    <source>
        <strain evidence="2 3">CBS 412.66</strain>
    </source>
</reference>
<organism evidence="2 3">
    <name type="scientific">Parasitella parasitica</name>
    <dbReference type="NCBI Taxonomy" id="35722"/>
    <lineage>
        <taxon>Eukaryota</taxon>
        <taxon>Fungi</taxon>
        <taxon>Fungi incertae sedis</taxon>
        <taxon>Mucoromycota</taxon>
        <taxon>Mucoromycotina</taxon>
        <taxon>Mucoromycetes</taxon>
        <taxon>Mucorales</taxon>
        <taxon>Mucorineae</taxon>
        <taxon>Mucoraceae</taxon>
        <taxon>Parasitella</taxon>
    </lineage>
</organism>
<protein>
    <submittedName>
        <fullName evidence="2">Uncharacterized protein</fullName>
    </submittedName>
</protein>
<accession>A0A0B7N7Z5</accession>
<sequence length="215" mass="24090">MDSTLVNIDINQLPSILQQFQNQLTAVQEKVQQHENLLLRLDLLEKENEVLKKNLQAREQEIKILHAKLSAPATTSITLTTKDEGNKPAAAKKSKNLPDLATEIKKRLAFGPGVDLGRILDICFPASDLVGILRHVQYVTEITDRMKVCLADVIPSFDPLDPKNITDPKYDSLSTVEREDLSTEFVNTRCGQTLTFLRPLNVSGVGHYFAQQGWI</sequence>
<name>A0A0B7N7Z5_9FUNG</name>
<dbReference type="STRING" id="35722.A0A0B7N7Z5"/>
<dbReference type="AlphaFoldDB" id="A0A0B7N7Z5"/>